<evidence type="ECO:0000256" key="3">
    <source>
        <dbReference type="ARBA" id="ARBA00023163"/>
    </source>
</evidence>
<evidence type="ECO:0000313" key="6">
    <source>
        <dbReference type="EnsemblMetazoa" id="CLYHEMP003086.1"/>
    </source>
</evidence>
<evidence type="ECO:0000259" key="5">
    <source>
        <dbReference type="Pfam" id="PF07524"/>
    </source>
</evidence>
<name>A0A7M5WQS9_9CNID</name>
<dbReference type="InterPro" id="IPR039460">
    <property type="entry name" value="SUPT7L/Spt7"/>
</dbReference>
<evidence type="ECO:0000313" key="7">
    <source>
        <dbReference type="Proteomes" id="UP000594262"/>
    </source>
</evidence>
<dbReference type="OrthoDB" id="6021257at2759"/>
<dbReference type="Pfam" id="PF07524">
    <property type="entry name" value="Bromo_TP"/>
    <property type="match status" value="1"/>
</dbReference>
<keyword evidence="2" id="KW-0805">Transcription regulation</keyword>
<dbReference type="AlphaFoldDB" id="A0A7M5WQS9"/>
<evidence type="ECO:0000256" key="2">
    <source>
        <dbReference type="ARBA" id="ARBA00023015"/>
    </source>
</evidence>
<dbReference type="GO" id="GO:0046982">
    <property type="term" value="F:protein heterodimerization activity"/>
    <property type="evidence" value="ECO:0007669"/>
    <property type="project" value="InterPro"/>
</dbReference>
<sequence>FLDILFNNSEPNMISKKHWGELEDSEEFVEKKDAKPDKMRSTSFHNFELPPLYQPVCHQKSNKKESLKRSWMKGPLDSKGQSYLLHAIELQHYKRRMKYMLAAAQSHQAEVQRGNVPEVQMLPTPPQAPKRFCSNEGKLVSQTKPSFLGVEYSASSSKKRSNEYKHFHNPLVLDALAVRQLMMKAVAAICSHTGFETANETTLQTLTDIAIEYCCKFCCKLKTYYDHQPKGETSIDGFVHVLQQVSCEGLDSLQDYWITRIKNVALKLEKEDKQLLDDYNALKDSTSQQVTIKEEKP</sequence>
<protein>
    <recommendedName>
        <fullName evidence="5">Bromodomain associated domain-containing protein</fullName>
    </recommendedName>
</protein>
<dbReference type="CDD" id="cd06847">
    <property type="entry name" value="HFD_SUPT7L"/>
    <property type="match status" value="1"/>
</dbReference>
<dbReference type="GO" id="GO:0005634">
    <property type="term" value="C:nucleus"/>
    <property type="evidence" value="ECO:0007669"/>
    <property type="project" value="UniProtKB-SubCell"/>
</dbReference>
<dbReference type="PANTHER" id="PTHR28598:SF1">
    <property type="entry name" value="STAGA COMPLEX 65 SUBUNIT GAMMA"/>
    <property type="match status" value="1"/>
</dbReference>
<comment type="subcellular location">
    <subcellularLocation>
        <location evidence="1">Nucleus</location>
    </subcellularLocation>
</comment>
<keyword evidence="3" id="KW-0804">Transcription</keyword>
<dbReference type="InterPro" id="IPR009072">
    <property type="entry name" value="Histone-fold"/>
</dbReference>
<dbReference type="Proteomes" id="UP000594262">
    <property type="component" value="Unplaced"/>
</dbReference>
<dbReference type="GO" id="GO:0000124">
    <property type="term" value="C:SAGA complex"/>
    <property type="evidence" value="ECO:0007669"/>
    <property type="project" value="InterPro"/>
</dbReference>
<reference evidence="6" key="1">
    <citation type="submission" date="2021-01" db="UniProtKB">
        <authorList>
            <consortium name="EnsemblMetazoa"/>
        </authorList>
    </citation>
    <scope>IDENTIFICATION</scope>
</reference>
<feature type="domain" description="Bromodomain associated" evidence="5">
    <location>
        <begin position="178"/>
        <end position="246"/>
    </location>
</feature>
<dbReference type="InterPro" id="IPR006565">
    <property type="entry name" value="BTP"/>
</dbReference>
<organism evidence="6 7">
    <name type="scientific">Clytia hemisphaerica</name>
    <dbReference type="NCBI Taxonomy" id="252671"/>
    <lineage>
        <taxon>Eukaryota</taxon>
        <taxon>Metazoa</taxon>
        <taxon>Cnidaria</taxon>
        <taxon>Hydrozoa</taxon>
        <taxon>Hydroidolina</taxon>
        <taxon>Leptothecata</taxon>
        <taxon>Obeliida</taxon>
        <taxon>Clytiidae</taxon>
        <taxon>Clytia</taxon>
    </lineage>
</organism>
<keyword evidence="4" id="KW-0539">Nucleus</keyword>
<keyword evidence="7" id="KW-1185">Reference proteome</keyword>
<evidence type="ECO:0000256" key="4">
    <source>
        <dbReference type="ARBA" id="ARBA00023242"/>
    </source>
</evidence>
<dbReference type="GO" id="GO:0003713">
    <property type="term" value="F:transcription coactivator activity"/>
    <property type="evidence" value="ECO:0007669"/>
    <property type="project" value="TreeGrafter"/>
</dbReference>
<accession>A0A7M5WQS9</accession>
<dbReference type="EnsemblMetazoa" id="CLYHEMT003086.1">
    <property type="protein sequence ID" value="CLYHEMP003086.1"/>
    <property type="gene ID" value="CLYHEMG003086"/>
</dbReference>
<dbReference type="PANTHER" id="PTHR28598">
    <property type="entry name" value="STAGA COMPLEX 65 SUBUNIT GAMMA"/>
    <property type="match status" value="1"/>
</dbReference>
<proteinExistence type="predicted"/>
<evidence type="ECO:0000256" key="1">
    <source>
        <dbReference type="ARBA" id="ARBA00004123"/>
    </source>
</evidence>
<dbReference type="Gene3D" id="1.10.20.10">
    <property type="entry name" value="Histone, subunit A"/>
    <property type="match status" value="1"/>
</dbReference>